<keyword evidence="3 4" id="KW-0732">Signal</keyword>
<evidence type="ECO:0000313" key="7">
    <source>
        <dbReference type="Proteomes" id="UP001597046"/>
    </source>
</evidence>
<feature type="signal peptide" evidence="4">
    <location>
        <begin position="1"/>
        <end position="25"/>
    </location>
</feature>
<dbReference type="CDD" id="cd00198">
    <property type="entry name" value="vWFA"/>
    <property type="match status" value="1"/>
</dbReference>
<reference evidence="7" key="1">
    <citation type="journal article" date="2019" name="Int. J. Syst. Evol. Microbiol.">
        <title>The Global Catalogue of Microorganisms (GCM) 10K type strain sequencing project: providing services to taxonomists for standard genome sequencing and annotation.</title>
        <authorList>
            <consortium name="The Broad Institute Genomics Platform"/>
            <consortium name="The Broad Institute Genome Sequencing Center for Infectious Disease"/>
            <person name="Wu L."/>
            <person name="Ma J."/>
        </authorList>
    </citation>
    <scope>NUCLEOTIDE SEQUENCE [LARGE SCALE GENOMIC DNA]</scope>
    <source>
        <strain evidence="7">CCUG 57508</strain>
    </source>
</reference>
<accession>A0ABW3MV50</accession>
<dbReference type="PROSITE" id="PS50234">
    <property type="entry name" value="VWFA"/>
    <property type="match status" value="1"/>
</dbReference>
<organism evidence="6 7">
    <name type="scientific">Terrabacter terrigena</name>
    <dbReference type="NCBI Taxonomy" id="574718"/>
    <lineage>
        <taxon>Bacteria</taxon>
        <taxon>Bacillati</taxon>
        <taxon>Actinomycetota</taxon>
        <taxon>Actinomycetes</taxon>
        <taxon>Micrococcales</taxon>
        <taxon>Intrasporangiaceae</taxon>
        <taxon>Terrabacter</taxon>
    </lineage>
</organism>
<evidence type="ECO:0000313" key="6">
    <source>
        <dbReference type="EMBL" id="MFD1053953.1"/>
    </source>
</evidence>
<dbReference type="PANTHER" id="PTHR47763">
    <property type="entry name" value="ALPHA-PROTEIN KINASE VWKA"/>
    <property type="match status" value="1"/>
</dbReference>
<feature type="domain" description="VWFA" evidence="5">
    <location>
        <begin position="61"/>
        <end position="255"/>
    </location>
</feature>
<dbReference type="EMBL" id="JBHTKH010000003">
    <property type="protein sequence ID" value="MFD1053953.1"/>
    <property type="molecule type" value="Genomic_DNA"/>
</dbReference>
<keyword evidence="7" id="KW-1185">Reference proteome</keyword>
<proteinExistence type="predicted"/>
<dbReference type="InterPro" id="IPR056861">
    <property type="entry name" value="HMCN1-like_VWA"/>
</dbReference>
<keyword evidence="2" id="KW-0964">Secreted</keyword>
<dbReference type="InterPro" id="IPR002035">
    <property type="entry name" value="VWF_A"/>
</dbReference>
<dbReference type="SUPFAM" id="SSF53300">
    <property type="entry name" value="vWA-like"/>
    <property type="match status" value="1"/>
</dbReference>
<dbReference type="Gene3D" id="3.40.50.410">
    <property type="entry name" value="von Willebrand factor, type A domain"/>
    <property type="match status" value="1"/>
</dbReference>
<evidence type="ECO:0000256" key="1">
    <source>
        <dbReference type="ARBA" id="ARBA00004613"/>
    </source>
</evidence>
<dbReference type="Pfam" id="PF25106">
    <property type="entry name" value="VWA_4"/>
    <property type="match status" value="1"/>
</dbReference>
<evidence type="ECO:0000256" key="3">
    <source>
        <dbReference type="ARBA" id="ARBA00022729"/>
    </source>
</evidence>
<evidence type="ECO:0000256" key="2">
    <source>
        <dbReference type="ARBA" id="ARBA00022525"/>
    </source>
</evidence>
<dbReference type="InterPro" id="IPR036465">
    <property type="entry name" value="vWFA_dom_sf"/>
</dbReference>
<sequence>MFAAVRRSALTLAAAGALVATPALAMGAGVSPASYDASVDPGDTVHVAKTVTTPEIPPKPDIVLVVDETGSMGPAIANVKAEMGSIVSGVQSAQPQAQFAVASYKDESDGAALFEVESGLTASQATAQGAINSLVASGGGDTPEGQLNALWQVGSGGNAIAFRPGSSRIVVWFGDASGHDPSAGHSEADATASLVGVGAQVIAINVASGGADGLNATGQAQHIATATSGTFFPSVTPGNVASTILAGLGNLPAEVTADVSCDTGLSIAFSPSLPRTVTSGSDVVLDEAISVAPDAPQGSTLACTTTFRINGADAGPEFVQTVSIKVNDVTPPTVSCGPGVNPDGHTPGGWSNAGFFQMVATDNLPGVTVAVTDDATGTTFQPYAAGTFFKLTQAPGTTASRVAPFSGAVDWHFTFKGDATLTATDAAGNTATATCSVPPKRK</sequence>
<gene>
    <name evidence="6" type="ORF">ACFQ2V_06530</name>
</gene>
<protein>
    <submittedName>
        <fullName evidence="6">VWA domain-containing protein</fullName>
    </submittedName>
</protein>
<dbReference type="RefSeq" id="WP_386051835.1">
    <property type="nucleotide sequence ID" value="NZ_JBHTKH010000003.1"/>
</dbReference>
<evidence type="ECO:0000259" key="5">
    <source>
        <dbReference type="PROSITE" id="PS50234"/>
    </source>
</evidence>
<comment type="caution">
    <text evidence="6">The sequence shown here is derived from an EMBL/GenBank/DDBJ whole genome shotgun (WGS) entry which is preliminary data.</text>
</comment>
<evidence type="ECO:0000256" key="4">
    <source>
        <dbReference type="SAM" id="SignalP"/>
    </source>
</evidence>
<name>A0ABW3MV50_9MICO</name>
<dbReference type="InterPro" id="IPR052969">
    <property type="entry name" value="Thr-specific_kinase-like"/>
</dbReference>
<feature type="chain" id="PRO_5045929301" evidence="4">
    <location>
        <begin position="26"/>
        <end position="442"/>
    </location>
</feature>
<comment type="subcellular location">
    <subcellularLocation>
        <location evidence="1">Secreted</location>
    </subcellularLocation>
</comment>
<dbReference type="Proteomes" id="UP001597046">
    <property type="component" value="Unassembled WGS sequence"/>
</dbReference>